<accession>E4UVD9</accession>
<keyword evidence="2" id="KW-1185">Reference proteome</keyword>
<gene>
    <name evidence="1" type="ORF">MGYG_05267</name>
</gene>
<dbReference type="GeneID" id="10027950"/>
<dbReference type="EMBL" id="DS989825">
    <property type="protein sequence ID" value="EFR02266.1"/>
    <property type="molecule type" value="Genomic_DNA"/>
</dbReference>
<sequence length="126" mass="13678">MLRYLPRALRPGVAFCPARRRFHQATGDFINYDAKRVPTSNKVSIIAGEPGESYVLVSTDVGRAFHAASLAQSESTSAGISSEGMGETCKIIFFHDSQHFGVAGFAQMAAASARTLHDELEKLKDM</sequence>
<dbReference type="InParanoid" id="E4UVD9"/>
<dbReference type="Proteomes" id="UP000002669">
    <property type="component" value="Unassembled WGS sequence"/>
</dbReference>
<proteinExistence type="predicted"/>
<dbReference type="eggNOG" id="ENOG502T9IH">
    <property type="taxonomic scope" value="Eukaryota"/>
</dbReference>
<dbReference type="RefSeq" id="XP_003172677.1">
    <property type="nucleotide sequence ID" value="XM_003172629.1"/>
</dbReference>
<evidence type="ECO:0000313" key="2">
    <source>
        <dbReference type="Proteomes" id="UP000002669"/>
    </source>
</evidence>
<name>E4UVD9_ARTGP</name>
<evidence type="ECO:0000313" key="1">
    <source>
        <dbReference type="EMBL" id="EFR02266.1"/>
    </source>
</evidence>
<protein>
    <submittedName>
        <fullName evidence="1">Uncharacterized protein</fullName>
    </submittedName>
</protein>
<organism evidence="2">
    <name type="scientific">Arthroderma gypseum (strain ATCC MYA-4604 / CBS 118893)</name>
    <name type="common">Microsporum gypseum</name>
    <dbReference type="NCBI Taxonomy" id="535722"/>
    <lineage>
        <taxon>Eukaryota</taxon>
        <taxon>Fungi</taxon>
        <taxon>Dikarya</taxon>
        <taxon>Ascomycota</taxon>
        <taxon>Pezizomycotina</taxon>
        <taxon>Eurotiomycetes</taxon>
        <taxon>Eurotiomycetidae</taxon>
        <taxon>Onygenales</taxon>
        <taxon>Arthrodermataceae</taxon>
        <taxon>Nannizzia</taxon>
    </lineage>
</organism>
<dbReference type="VEuPathDB" id="FungiDB:MGYG_05267"/>
<dbReference type="STRING" id="535722.E4UVD9"/>
<reference evidence="2" key="1">
    <citation type="journal article" date="2012" name="MBio">
        <title>Comparative genome analysis of Trichophyton rubrum and related dermatophytes reveals candidate genes involved in infection.</title>
        <authorList>
            <person name="Martinez D.A."/>
            <person name="Oliver B.G."/>
            <person name="Graeser Y."/>
            <person name="Goldberg J.M."/>
            <person name="Li W."/>
            <person name="Martinez-Rossi N.M."/>
            <person name="Monod M."/>
            <person name="Shelest E."/>
            <person name="Barton R.C."/>
            <person name="Birch E."/>
            <person name="Brakhage A.A."/>
            <person name="Chen Z."/>
            <person name="Gurr S.J."/>
            <person name="Heiman D."/>
            <person name="Heitman J."/>
            <person name="Kosti I."/>
            <person name="Rossi A."/>
            <person name="Saif S."/>
            <person name="Samalova M."/>
            <person name="Saunders C.W."/>
            <person name="Shea T."/>
            <person name="Summerbell R.C."/>
            <person name="Xu J."/>
            <person name="Young S."/>
            <person name="Zeng Q."/>
            <person name="Birren B.W."/>
            <person name="Cuomo C.A."/>
            <person name="White T.C."/>
        </authorList>
    </citation>
    <scope>NUCLEOTIDE SEQUENCE [LARGE SCALE GENOMIC DNA]</scope>
    <source>
        <strain evidence="2">ATCC MYA-4604 / CBS 118893</strain>
    </source>
</reference>
<dbReference type="AlphaFoldDB" id="E4UVD9"/>
<dbReference type="HOGENOM" id="CLU_128319_1_1_1"/>
<dbReference type="OrthoDB" id="5330139at2759"/>